<comment type="caution">
    <text evidence="1">The sequence shown here is derived from an EMBL/GenBank/DDBJ whole genome shotgun (WGS) entry which is preliminary data.</text>
</comment>
<dbReference type="EMBL" id="VIEB01000291">
    <property type="protein sequence ID" value="TQD96534.1"/>
    <property type="molecule type" value="Genomic_DNA"/>
</dbReference>
<keyword evidence="2" id="KW-1185">Reference proteome</keyword>
<evidence type="ECO:0000313" key="2">
    <source>
        <dbReference type="Proteomes" id="UP000315295"/>
    </source>
</evidence>
<dbReference type="AlphaFoldDB" id="A0A540MCW1"/>
<proteinExistence type="predicted"/>
<reference evidence="1 2" key="1">
    <citation type="journal article" date="2019" name="G3 (Bethesda)">
        <title>Sequencing of a Wild Apple (Malus baccata) Genome Unravels the Differences Between Cultivated and Wild Apple Species Regarding Disease Resistance and Cold Tolerance.</title>
        <authorList>
            <person name="Chen X."/>
        </authorList>
    </citation>
    <scope>NUCLEOTIDE SEQUENCE [LARGE SCALE GENOMIC DNA]</scope>
    <source>
        <strain evidence="2">cv. Shandingzi</strain>
        <tissue evidence="1">Leaves</tissue>
    </source>
</reference>
<accession>A0A540MCW1</accession>
<organism evidence="1 2">
    <name type="scientific">Malus baccata</name>
    <name type="common">Siberian crab apple</name>
    <name type="synonym">Pyrus baccata</name>
    <dbReference type="NCBI Taxonomy" id="106549"/>
    <lineage>
        <taxon>Eukaryota</taxon>
        <taxon>Viridiplantae</taxon>
        <taxon>Streptophyta</taxon>
        <taxon>Embryophyta</taxon>
        <taxon>Tracheophyta</taxon>
        <taxon>Spermatophyta</taxon>
        <taxon>Magnoliopsida</taxon>
        <taxon>eudicotyledons</taxon>
        <taxon>Gunneridae</taxon>
        <taxon>Pentapetalae</taxon>
        <taxon>rosids</taxon>
        <taxon>fabids</taxon>
        <taxon>Rosales</taxon>
        <taxon>Rosaceae</taxon>
        <taxon>Amygdaloideae</taxon>
        <taxon>Maleae</taxon>
        <taxon>Malus</taxon>
    </lineage>
</organism>
<sequence>MVYHTIFIVISQTPTPKDVDNHPHQSDHHVSDAAPYGRQKIKIFYFSRSFYIYSESTIITIQQDRMIIIIKWNFN</sequence>
<gene>
    <name evidence="1" type="ORF">C1H46_017872</name>
</gene>
<dbReference type="Proteomes" id="UP000315295">
    <property type="component" value="Unassembled WGS sequence"/>
</dbReference>
<name>A0A540MCW1_MALBA</name>
<protein>
    <submittedName>
        <fullName evidence="1">Uncharacterized protein</fullName>
    </submittedName>
</protein>
<evidence type="ECO:0000313" key="1">
    <source>
        <dbReference type="EMBL" id="TQD96534.1"/>
    </source>
</evidence>